<dbReference type="InterPro" id="IPR056135">
    <property type="entry name" value="DUF7718"/>
</dbReference>
<evidence type="ECO:0000259" key="1">
    <source>
        <dbReference type="Pfam" id="PF24839"/>
    </source>
</evidence>
<gene>
    <name evidence="2" type="ORF">S12H4_60867</name>
</gene>
<feature type="domain" description="DUF7718" evidence="1">
    <location>
        <begin position="3"/>
        <end position="94"/>
    </location>
</feature>
<dbReference type="Pfam" id="PF24839">
    <property type="entry name" value="DUF7718"/>
    <property type="match status" value="1"/>
</dbReference>
<feature type="non-terminal residue" evidence="2">
    <location>
        <position position="127"/>
    </location>
</feature>
<evidence type="ECO:0000313" key="2">
    <source>
        <dbReference type="EMBL" id="GAJ16714.1"/>
    </source>
</evidence>
<reference evidence="2" key="1">
    <citation type="journal article" date="2014" name="Front. Microbiol.">
        <title>High frequency of phylogenetically diverse reductive dehalogenase-homologous genes in deep subseafloor sedimentary metagenomes.</title>
        <authorList>
            <person name="Kawai M."/>
            <person name="Futagami T."/>
            <person name="Toyoda A."/>
            <person name="Takaki Y."/>
            <person name="Nishi S."/>
            <person name="Hori S."/>
            <person name="Arai W."/>
            <person name="Tsubouchi T."/>
            <person name="Morono Y."/>
            <person name="Uchiyama I."/>
            <person name="Ito T."/>
            <person name="Fujiyama A."/>
            <person name="Inagaki F."/>
            <person name="Takami H."/>
        </authorList>
    </citation>
    <scope>NUCLEOTIDE SEQUENCE</scope>
    <source>
        <strain evidence="2">Expedition CK06-06</strain>
    </source>
</reference>
<protein>
    <recommendedName>
        <fullName evidence="1">DUF7718 domain-containing protein</fullName>
    </recommendedName>
</protein>
<comment type="caution">
    <text evidence="2">The sequence shown here is derived from an EMBL/GenBank/DDBJ whole genome shotgun (WGS) entry which is preliminary data.</text>
</comment>
<dbReference type="AlphaFoldDB" id="X1UGQ1"/>
<accession>X1UGQ1</accession>
<dbReference type="EMBL" id="BARW01040189">
    <property type="protein sequence ID" value="GAJ16714.1"/>
    <property type="molecule type" value="Genomic_DNA"/>
</dbReference>
<proteinExistence type="predicted"/>
<sequence>IKKEVEFVLPFSKEDRYRHYHLRVKGQVIDFAVQYETIINGEWFPVVRYDTSHGFAHRDILNIKAEKRKTPLFITDKNDALTFAENDIKDNWGRCYLTALSERGTSTLKALMEWGTLLPSDLIHRLR</sequence>
<name>X1UGQ1_9ZZZZ</name>
<feature type="non-terminal residue" evidence="2">
    <location>
        <position position="1"/>
    </location>
</feature>
<organism evidence="2">
    <name type="scientific">marine sediment metagenome</name>
    <dbReference type="NCBI Taxonomy" id="412755"/>
    <lineage>
        <taxon>unclassified sequences</taxon>
        <taxon>metagenomes</taxon>
        <taxon>ecological metagenomes</taxon>
    </lineage>
</organism>